<organism evidence="1 2">
    <name type="scientific">Geotrichum galactomycetum</name>
    <dbReference type="NCBI Taxonomy" id="27317"/>
    <lineage>
        <taxon>Eukaryota</taxon>
        <taxon>Fungi</taxon>
        <taxon>Dikarya</taxon>
        <taxon>Ascomycota</taxon>
        <taxon>Saccharomycotina</taxon>
        <taxon>Dipodascomycetes</taxon>
        <taxon>Dipodascales</taxon>
        <taxon>Dipodascaceae</taxon>
        <taxon>Geotrichum</taxon>
    </lineage>
</organism>
<dbReference type="EMBL" id="QVQA01000063">
    <property type="protein sequence ID" value="KAF5097530.1"/>
    <property type="molecule type" value="Genomic_DNA"/>
</dbReference>
<proteinExistence type="predicted"/>
<comment type="caution">
    <text evidence="1">The sequence shown here is derived from an EMBL/GenBank/DDBJ whole genome shotgun (WGS) entry which is preliminary data.</text>
</comment>
<accession>A0ACB6V4D0</accession>
<keyword evidence="2" id="KW-1185">Reference proteome</keyword>
<reference evidence="1 2" key="1">
    <citation type="journal article" date="2020" name="Front. Microbiol.">
        <title>Phenotypic and Genetic Characterization of the Cheese Ripening Yeast Geotrichum candidum.</title>
        <authorList>
            <person name="Perkins V."/>
            <person name="Vignola S."/>
            <person name="Lessard M.H."/>
            <person name="Plante P.L."/>
            <person name="Corbeil J."/>
            <person name="Dugat-Bony E."/>
            <person name="Frenette M."/>
            <person name="Labrie S."/>
        </authorList>
    </citation>
    <scope>NUCLEOTIDE SEQUENCE [LARGE SCALE GENOMIC DNA]</scope>
    <source>
        <strain evidence="1 2">LMA-1147</strain>
    </source>
</reference>
<evidence type="ECO:0000313" key="1">
    <source>
        <dbReference type="EMBL" id="KAF5097530.1"/>
    </source>
</evidence>
<evidence type="ECO:0000313" key="2">
    <source>
        <dbReference type="Proteomes" id="UP000744676"/>
    </source>
</evidence>
<gene>
    <name evidence="1" type="ORF">D0Z00_002362</name>
</gene>
<sequence length="188" mass="19766">MSVEEINEVPQEQIPAGANVTVASKVDKKAKKAFEKAGLKKVEGITRVTLRRGINHIFVIAEPEVYRNPATNSYIVFGEAKLEDLTAARAQQAAAAAARANEAEAAAAAPKDQASITADLEAAAAKVSLDDAASDLPEPTAEELKEAGLSEEDLALVKEQTTASNAQILDAFKKNGKDIINTIVALTA</sequence>
<dbReference type="Proteomes" id="UP000744676">
    <property type="component" value="Unassembled WGS sequence"/>
</dbReference>
<protein>
    <submittedName>
        <fullName evidence="1">Uncharacterized protein</fullName>
    </submittedName>
</protein>
<name>A0ACB6V4D0_9ASCO</name>